<keyword evidence="4" id="KW-0472">Membrane</keyword>
<evidence type="ECO:0000313" key="6">
    <source>
        <dbReference type="RefSeq" id="XP_039125750.1"/>
    </source>
</evidence>
<evidence type="ECO:0000256" key="1">
    <source>
        <dbReference type="ARBA" id="ARBA00004194"/>
    </source>
</evidence>
<dbReference type="Proteomes" id="UP001515500">
    <property type="component" value="Chromosome 5"/>
</dbReference>
<dbReference type="RefSeq" id="XP_039125750.1">
    <property type="nucleotide sequence ID" value="XM_039269816.1"/>
</dbReference>
<dbReference type="Gene3D" id="3.40.50.150">
    <property type="entry name" value="Vaccinia Virus protein VP39"/>
    <property type="match status" value="1"/>
</dbReference>
<sequence length="270" mass="30335">MVMMRSFPERPWFILLTAAFLICGAMMISTVLRPSIPSLCPIPPASSDLRPAILHYATSSIVPQQSLSEIRLSFDVLRSISPCNFLVFGLGHDSIMWTSFNPSGTTVFLEEDPKWTQSVLQSAPDLTAHTVRYPTHLSDADHLLQSYKSEPSCLPPHAYLKDNHRCPLALADLPSSIYDREWDLIMIDAPRGYFNEAPGRMGAIWSAAVMARSRTRPGDTHVFLHDVDRKVEKTFAMEFLCKKYLVGGTGRIWHFKIPPAKNHTSATQFC</sequence>
<name>A0AB40BF56_DIOCR</name>
<keyword evidence="6" id="KW-0808">Transferase</keyword>
<keyword evidence="6" id="KW-0489">Methyltransferase</keyword>
<reference evidence="6" key="1">
    <citation type="submission" date="2025-08" db="UniProtKB">
        <authorList>
            <consortium name="RefSeq"/>
        </authorList>
    </citation>
    <scope>IDENTIFICATION</scope>
</reference>
<keyword evidence="5" id="KW-1185">Reference proteome</keyword>
<dbReference type="PANTHER" id="PTHR31444">
    <property type="entry name" value="OS11G0490100 PROTEIN"/>
    <property type="match status" value="1"/>
</dbReference>
<evidence type="ECO:0000256" key="3">
    <source>
        <dbReference type="ARBA" id="ARBA00022989"/>
    </source>
</evidence>
<evidence type="ECO:0000313" key="5">
    <source>
        <dbReference type="Proteomes" id="UP001515500"/>
    </source>
</evidence>
<gene>
    <name evidence="6" type="primary">LOC120261822</name>
</gene>
<comment type="subcellular location">
    <subcellularLocation>
        <location evidence="1">Golgi apparatus membrane</location>
        <topology evidence="1">Single-pass membrane protein</topology>
    </subcellularLocation>
</comment>
<keyword evidence="2" id="KW-0812">Transmembrane</keyword>
<dbReference type="InterPro" id="IPR029063">
    <property type="entry name" value="SAM-dependent_MTases_sf"/>
</dbReference>
<evidence type="ECO:0000256" key="4">
    <source>
        <dbReference type="ARBA" id="ARBA00023136"/>
    </source>
</evidence>
<accession>A0AB40BF56</accession>
<dbReference type="InterPro" id="IPR006514">
    <property type="entry name" value="IRX15/GXM/AGM"/>
</dbReference>
<dbReference type="Pfam" id="PF21729">
    <property type="entry name" value="IRX15_IRX15L_GXM"/>
    <property type="match status" value="1"/>
</dbReference>
<protein>
    <submittedName>
        <fullName evidence="6">Probable methyltransferase At1g27930</fullName>
    </submittedName>
</protein>
<dbReference type="GO" id="GO:0008168">
    <property type="term" value="F:methyltransferase activity"/>
    <property type="evidence" value="ECO:0007669"/>
    <property type="project" value="UniProtKB-KW"/>
</dbReference>
<proteinExistence type="predicted"/>
<dbReference type="GO" id="GO:0045492">
    <property type="term" value="P:xylan biosynthetic process"/>
    <property type="evidence" value="ECO:0007669"/>
    <property type="project" value="InterPro"/>
</dbReference>
<evidence type="ECO:0000256" key="2">
    <source>
        <dbReference type="ARBA" id="ARBA00022692"/>
    </source>
</evidence>
<dbReference type="AlphaFoldDB" id="A0AB40BF56"/>
<organism evidence="5 6">
    <name type="scientific">Dioscorea cayennensis subsp. rotundata</name>
    <name type="common">White Guinea yam</name>
    <name type="synonym">Dioscorea rotundata</name>
    <dbReference type="NCBI Taxonomy" id="55577"/>
    <lineage>
        <taxon>Eukaryota</taxon>
        <taxon>Viridiplantae</taxon>
        <taxon>Streptophyta</taxon>
        <taxon>Embryophyta</taxon>
        <taxon>Tracheophyta</taxon>
        <taxon>Spermatophyta</taxon>
        <taxon>Magnoliopsida</taxon>
        <taxon>Liliopsida</taxon>
        <taxon>Dioscoreales</taxon>
        <taxon>Dioscoreaceae</taxon>
        <taxon>Dioscorea</taxon>
    </lineage>
</organism>
<dbReference type="GO" id="GO:0032259">
    <property type="term" value="P:methylation"/>
    <property type="evidence" value="ECO:0007669"/>
    <property type="project" value="UniProtKB-KW"/>
</dbReference>
<dbReference type="NCBIfam" id="TIGR01627">
    <property type="entry name" value="A_thal_3515"/>
    <property type="match status" value="1"/>
</dbReference>
<keyword evidence="3" id="KW-1133">Transmembrane helix</keyword>
<dbReference type="GeneID" id="120261822"/>
<dbReference type="GO" id="GO:0000139">
    <property type="term" value="C:Golgi membrane"/>
    <property type="evidence" value="ECO:0007669"/>
    <property type="project" value="UniProtKB-SubCell"/>
</dbReference>